<sequence>MREETPHILAVDDDARLRNLLRRFLMENGFRVSVAADAAAARAHLQNLVFDLIVLDVMMPGENGVELTRSLRVESQVPILLLTAMGEGSDRIAGLESGADDYLTKPFEPRELVLRIRTILRRSTQPLPPAPEPMPAGEITFGEFRFDPVRNMLWRGEEPVRLTESEGALLAVFAASPGTVFSREDLAEGEGAATESSGNARTIDVQITRLRRKIEPDPKFPRFLQTVRGRGYVLRPDS</sequence>
<dbReference type="InterPro" id="IPR011006">
    <property type="entry name" value="CheY-like_superfamily"/>
</dbReference>
<evidence type="ECO:0000259" key="8">
    <source>
        <dbReference type="PROSITE" id="PS50110"/>
    </source>
</evidence>
<dbReference type="GO" id="GO:0005829">
    <property type="term" value="C:cytosol"/>
    <property type="evidence" value="ECO:0007669"/>
    <property type="project" value="TreeGrafter"/>
</dbReference>
<evidence type="ECO:0000256" key="2">
    <source>
        <dbReference type="ARBA" id="ARBA00023012"/>
    </source>
</evidence>
<dbReference type="EMBL" id="FNBW01000007">
    <property type="protein sequence ID" value="SDF85857.1"/>
    <property type="molecule type" value="Genomic_DNA"/>
</dbReference>
<feature type="domain" description="OmpR/PhoB-type" evidence="9">
    <location>
        <begin position="136"/>
        <end position="236"/>
    </location>
</feature>
<keyword evidence="1 6" id="KW-0597">Phosphoprotein</keyword>
<evidence type="ECO:0000256" key="3">
    <source>
        <dbReference type="ARBA" id="ARBA00023015"/>
    </source>
</evidence>
<dbReference type="SUPFAM" id="SSF52172">
    <property type="entry name" value="CheY-like"/>
    <property type="match status" value="1"/>
</dbReference>
<keyword evidence="4 7" id="KW-0238">DNA-binding</keyword>
<gene>
    <name evidence="10" type="ORF">SAMN05660686_02572</name>
</gene>
<dbReference type="PANTHER" id="PTHR48111">
    <property type="entry name" value="REGULATOR OF RPOS"/>
    <property type="match status" value="1"/>
</dbReference>
<dbReference type="PANTHER" id="PTHR48111:SF4">
    <property type="entry name" value="DNA-BINDING DUAL TRANSCRIPTIONAL REGULATOR OMPR"/>
    <property type="match status" value="1"/>
</dbReference>
<dbReference type="InterPro" id="IPR039420">
    <property type="entry name" value="WalR-like"/>
</dbReference>
<keyword evidence="2" id="KW-0902">Two-component regulatory system</keyword>
<dbReference type="Pfam" id="PF00072">
    <property type="entry name" value="Response_reg"/>
    <property type="match status" value="1"/>
</dbReference>
<evidence type="ECO:0000313" key="11">
    <source>
        <dbReference type="Proteomes" id="UP000198615"/>
    </source>
</evidence>
<dbReference type="PROSITE" id="PS51755">
    <property type="entry name" value="OMPR_PHOB"/>
    <property type="match status" value="1"/>
</dbReference>
<keyword evidence="3" id="KW-0805">Transcription regulation</keyword>
<comment type="caution">
    <text evidence="10">The sequence shown here is derived from an EMBL/GenBank/DDBJ whole genome shotgun (WGS) entry which is preliminary data.</text>
</comment>
<evidence type="ECO:0000259" key="9">
    <source>
        <dbReference type="PROSITE" id="PS51755"/>
    </source>
</evidence>
<dbReference type="InterPro" id="IPR001867">
    <property type="entry name" value="OmpR/PhoB-type_DNA-bd"/>
</dbReference>
<dbReference type="SMART" id="SM00448">
    <property type="entry name" value="REC"/>
    <property type="match status" value="1"/>
</dbReference>
<name>A0A8G2BI87_9PROT</name>
<dbReference type="Proteomes" id="UP000198615">
    <property type="component" value="Unassembled WGS sequence"/>
</dbReference>
<reference evidence="10 11" key="1">
    <citation type="submission" date="2016-10" db="EMBL/GenBank/DDBJ databases">
        <authorList>
            <person name="Varghese N."/>
            <person name="Submissions S."/>
        </authorList>
    </citation>
    <scope>NUCLEOTIDE SEQUENCE [LARGE SCALE GENOMIC DNA]</scope>
    <source>
        <strain evidence="10 11">DSM 18839</strain>
    </source>
</reference>
<keyword evidence="5" id="KW-0804">Transcription</keyword>
<dbReference type="AlphaFoldDB" id="A0A8G2BI87"/>
<dbReference type="GO" id="GO:0032993">
    <property type="term" value="C:protein-DNA complex"/>
    <property type="evidence" value="ECO:0007669"/>
    <property type="project" value="TreeGrafter"/>
</dbReference>
<evidence type="ECO:0000256" key="5">
    <source>
        <dbReference type="ARBA" id="ARBA00023163"/>
    </source>
</evidence>
<dbReference type="Gene3D" id="3.40.50.2300">
    <property type="match status" value="1"/>
</dbReference>
<proteinExistence type="predicted"/>
<organism evidence="10 11">
    <name type="scientific">Thalassobaculum litoreum DSM 18839</name>
    <dbReference type="NCBI Taxonomy" id="1123362"/>
    <lineage>
        <taxon>Bacteria</taxon>
        <taxon>Pseudomonadati</taxon>
        <taxon>Pseudomonadota</taxon>
        <taxon>Alphaproteobacteria</taxon>
        <taxon>Rhodospirillales</taxon>
        <taxon>Thalassobaculaceae</taxon>
        <taxon>Thalassobaculum</taxon>
    </lineage>
</organism>
<dbReference type="Pfam" id="PF00486">
    <property type="entry name" value="Trans_reg_C"/>
    <property type="match status" value="1"/>
</dbReference>
<evidence type="ECO:0000256" key="7">
    <source>
        <dbReference type="PROSITE-ProRule" id="PRU01091"/>
    </source>
</evidence>
<dbReference type="Gene3D" id="6.10.250.690">
    <property type="match status" value="1"/>
</dbReference>
<dbReference type="GO" id="GO:0006355">
    <property type="term" value="P:regulation of DNA-templated transcription"/>
    <property type="evidence" value="ECO:0007669"/>
    <property type="project" value="InterPro"/>
</dbReference>
<evidence type="ECO:0000256" key="1">
    <source>
        <dbReference type="ARBA" id="ARBA00022553"/>
    </source>
</evidence>
<dbReference type="CDD" id="cd00383">
    <property type="entry name" value="trans_reg_C"/>
    <property type="match status" value="1"/>
</dbReference>
<dbReference type="PROSITE" id="PS50110">
    <property type="entry name" value="RESPONSE_REGULATORY"/>
    <property type="match status" value="1"/>
</dbReference>
<protein>
    <submittedName>
        <fullName evidence="10">Two-component system, OmpR family, phosphate regulon response regulator OmpR</fullName>
    </submittedName>
</protein>
<feature type="domain" description="Response regulatory" evidence="8">
    <location>
        <begin position="7"/>
        <end position="120"/>
    </location>
</feature>
<dbReference type="InterPro" id="IPR016032">
    <property type="entry name" value="Sig_transdc_resp-reg_C-effctor"/>
</dbReference>
<dbReference type="InterPro" id="IPR036388">
    <property type="entry name" value="WH-like_DNA-bd_sf"/>
</dbReference>
<dbReference type="FunFam" id="3.40.50.2300:FF:000001">
    <property type="entry name" value="DNA-binding response regulator PhoB"/>
    <property type="match status" value="1"/>
</dbReference>
<keyword evidence="11" id="KW-1185">Reference proteome</keyword>
<dbReference type="InterPro" id="IPR001789">
    <property type="entry name" value="Sig_transdc_resp-reg_receiver"/>
</dbReference>
<feature type="modified residue" description="4-aspartylphosphate" evidence="6">
    <location>
        <position position="56"/>
    </location>
</feature>
<dbReference type="RefSeq" id="WP_175474198.1">
    <property type="nucleotide sequence ID" value="NZ_FNBW01000007.1"/>
</dbReference>
<dbReference type="SUPFAM" id="SSF46894">
    <property type="entry name" value="C-terminal effector domain of the bipartite response regulators"/>
    <property type="match status" value="1"/>
</dbReference>
<dbReference type="GO" id="GO:0000976">
    <property type="term" value="F:transcription cis-regulatory region binding"/>
    <property type="evidence" value="ECO:0007669"/>
    <property type="project" value="TreeGrafter"/>
</dbReference>
<feature type="DNA-binding region" description="OmpR/PhoB-type" evidence="7">
    <location>
        <begin position="136"/>
        <end position="236"/>
    </location>
</feature>
<evidence type="ECO:0000256" key="4">
    <source>
        <dbReference type="ARBA" id="ARBA00023125"/>
    </source>
</evidence>
<evidence type="ECO:0000313" key="10">
    <source>
        <dbReference type="EMBL" id="SDF85857.1"/>
    </source>
</evidence>
<dbReference type="SMART" id="SM00862">
    <property type="entry name" value="Trans_reg_C"/>
    <property type="match status" value="1"/>
</dbReference>
<evidence type="ECO:0000256" key="6">
    <source>
        <dbReference type="PROSITE-ProRule" id="PRU00169"/>
    </source>
</evidence>
<dbReference type="Gene3D" id="1.10.10.10">
    <property type="entry name" value="Winged helix-like DNA-binding domain superfamily/Winged helix DNA-binding domain"/>
    <property type="match status" value="1"/>
</dbReference>
<dbReference type="GO" id="GO:0000156">
    <property type="term" value="F:phosphorelay response regulator activity"/>
    <property type="evidence" value="ECO:0007669"/>
    <property type="project" value="TreeGrafter"/>
</dbReference>
<accession>A0A8G2BI87</accession>